<organism evidence="8 9">
    <name type="scientific">Teichococcus globiformis</name>
    <dbReference type="NCBI Taxonomy" id="2307229"/>
    <lineage>
        <taxon>Bacteria</taxon>
        <taxon>Pseudomonadati</taxon>
        <taxon>Pseudomonadota</taxon>
        <taxon>Alphaproteobacteria</taxon>
        <taxon>Acetobacterales</taxon>
        <taxon>Roseomonadaceae</taxon>
        <taxon>Roseomonas</taxon>
    </lineage>
</organism>
<feature type="transmembrane region" description="Helical" evidence="6">
    <location>
        <begin position="104"/>
        <end position="121"/>
    </location>
</feature>
<dbReference type="Proteomes" id="UP001595593">
    <property type="component" value="Unassembled WGS sequence"/>
</dbReference>
<keyword evidence="9" id="KW-1185">Reference proteome</keyword>
<evidence type="ECO:0000256" key="1">
    <source>
        <dbReference type="ARBA" id="ARBA00004141"/>
    </source>
</evidence>
<evidence type="ECO:0000313" key="9">
    <source>
        <dbReference type="Proteomes" id="UP001595593"/>
    </source>
</evidence>
<dbReference type="InterPro" id="IPR037185">
    <property type="entry name" value="EmrE-like"/>
</dbReference>
<dbReference type="Pfam" id="PF00892">
    <property type="entry name" value="EamA"/>
    <property type="match status" value="2"/>
</dbReference>
<feature type="transmembrane region" description="Helical" evidence="6">
    <location>
        <begin position="212"/>
        <end position="235"/>
    </location>
</feature>
<dbReference type="PANTHER" id="PTHR22911:SF6">
    <property type="entry name" value="SOLUTE CARRIER FAMILY 35 MEMBER G1"/>
    <property type="match status" value="1"/>
</dbReference>
<feature type="transmembrane region" description="Helical" evidence="6">
    <location>
        <begin position="33"/>
        <end position="58"/>
    </location>
</feature>
<evidence type="ECO:0000256" key="4">
    <source>
        <dbReference type="ARBA" id="ARBA00022989"/>
    </source>
</evidence>
<dbReference type="InterPro" id="IPR000620">
    <property type="entry name" value="EamA_dom"/>
</dbReference>
<feature type="transmembrane region" description="Helical" evidence="6">
    <location>
        <begin position="241"/>
        <end position="262"/>
    </location>
</feature>
<feature type="domain" description="EamA" evidence="7">
    <location>
        <begin position="32"/>
        <end position="168"/>
    </location>
</feature>
<dbReference type="EMBL" id="JBHRTN010000010">
    <property type="protein sequence ID" value="MFC3125680.1"/>
    <property type="molecule type" value="Genomic_DNA"/>
</dbReference>
<evidence type="ECO:0000256" key="5">
    <source>
        <dbReference type="ARBA" id="ARBA00023136"/>
    </source>
</evidence>
<feature type="domain" description="EamA" evidence="7">
    <location>
        <begin position="181"/>
        <end position="307"/>
    </location>
</feature>
<evidence type="ECO:0000256" key="6">
    <source>
        <dbReference type="SAM" id="Phobius"/>
    </source>
</evidence>
<dbReference type="PANTHER" id="PTHR22911">
    <property type="entry name" value="ACYL-MALONYL CONDENSING ENZYME-RELATED"/>
    <property type="match status" value="1"/>
</dbReference>
<keyword evidence="4 6" id="KW-1133">Transmembrane helix</keyword>
<keyword evidence="3 6" id="KW-0812">Transmembrane</keyword>
<reference evidence="9" key="1">
    <citation type="journal article" date="2019" name="Int. J. Syst. Evol. Microbiol.">
        <title>The Global Catalogue of Microorganisms (GCM) 10K type strain sequencing project: providing services to taxonomists for standard genome sequencing and annotation.</title>
        <authorList>
            <consortium name="The Broad Institute Genomics Platform"/>
            <consortium name="The Broad Institute Genome Sequencing Center for Infectious Disease"/>
            <person name="Wu L."/>
            <person name="Ma J."/>
        </authorList>
    </citation>
    <scope>NUCLEOTIDE SEQUENCE [LARGE SCALE GENOMIC DNA]</scope>
    <source>
        <strain evidence="9">KCTC 52094</strain>
    </source>
</reference>
<proteinExistence type="inferred from homology"/>
<dbReference type="SUPFAM" id="SSF103481">
    <property type="entry name" value="Multidrug resistance efflux transporter EmrE"/>
    <property type="match status" value="2"/>
</dbReference>
<feature type="transmembrane region" description="Helical" evidence="6">
    <location>
        <begin position="127"/>
        <end position="146"/>
    </location>
</feature>
<dbReference type="RefSeq" id="WP_379596536.1">
    <property type="nucleotide sequence ID" value="NZ_JBHRTN010000010.1"/>
</dbReference>
<name>A0ABV7G3D9_9PROT</name>
<evidence type="ECO:0000313" key="8">
    <source>
        <dbReference type="EMBL" id="MFC3125680.1"/>
    </source>
</evidence>
<accession>A0ABV7G3D9</accession>
<feature type="transmembrane region" description="Helical" evidence="6">
    <location>
        <begin position="64"/>
        <end position="83"/>
    </location>
</feature>
<feature type="transmembrane region" description="Helical" evidence="6">
    <location>
        <begin position="153"/>
        <end position="172"/>
    </location>
</feature>
<gene>
    <name evidence="8" type="ORF">ACFOD4_11440</name>
</gene>
<evidence type="ECO:0000259" key="7">
    <source>
        <dbReference type="Pfam" id="PF00892"/>
    </source>
</evidence>
<evidence type="ECO:0000256" key="2">
    <source>
        <dbReference type="ARBA" id="ARBA00009853"/>
    </source>
</evidence>
<keyword evidence="5 6" id="KW-0472">Membrane</keyword>
<comment type="subcellular location">
    <subcellularLocation>
        <location evidence="1">Membrane</location>
        <topology evidence="1">Multi-pass membrane protein</topology>
    </subcellularLocation>
</comment>
<comment type="caution">
    <text evidence="8">The sequence shown here is derived from an EMBL/GenBank/DDBJ whole genome shotgun (WGS) entry which is preliminary data.</text>
</comment>
<comment type="similarity">
    <text evidence="2">Belongs to the drug/metabolite transporter (DMT) superfamily. 10 TMS drug/metabolite exporter (DME) (TC 2.A.7.3) family.</text>
</comment>
<feature type="transmembrane region" description="Helical" evidence="6">
    <location>
        <begin position="294"/>
        <end position="312"/>
    </location>
</feature>
<feature type="transmembrane region" description="Helical" evidence="6">
    <location>
        <begin position="269"/>
        <end position="288"/>
    </location>
</feature>
<protein>
    <submittedName>
        <fullName evidence="8">DMT family transporter</fullName>
    </submittedName>
</protein>
<feature type="transmembrane region" description="Helical" evidence="6">
    <location>
        <begin position="178"/>
        <end position="200"/>
    </location>
</feature>
<sequence>MSRPNTIVHAPAAQDAAELPGSAASNPAARSRAILCVIGAAATFATAAVAVKALGGAIPVMQVVLFRNLFAVPVLLALAIAMAGPGRRRTILATRQPWAHAQRTVYGVIGMLGTFYGYTQLPLATVTALGFTMPLFLTALSIPLLGEKVGPRRLAAVVAGFCGVLVLLRPGFGDGDAPPAMAMLAVLASALAWALAMITIRRMGEAGESGATITLWFAIGGMLVGAAGALPVWVWPSPGQWALLGAVGLVSALAQLLMTAAYRSGEATLIAPFEYSGILWTMSFGLLVWGEWPVTLDLLGVAILVASGLYIWHREVRLRAR</sequence>
<evidence type="ECO:0000256" key="3">
    <source>
        <dbReference type="ARBA" id="ARBA00022692"/>
    </source>
</evidence>